<gene>
    <name evidence="2" type="ORF">BP00DRAFT_448342</name>
</gene>
<dbReference type="Proteomes" id="UP000248817">
    <property type="component" value="Unassembled WGS sequence"/>
</dbReference>
<organism evidence="2 3">
    <name type="scientific">Aspergillus indologenus CBS 114.80</name>
    <dbReference type="NCBI Taxonomy" id="1450541"/>
    <lineage>
        <taxon>Eukaryota</taxon>
        <taxon>Fungi</taxon>
        <taxon>Dikarya</taxon>
        <taxon>Ascomycota</taxon>
        <taxon>Pezizomycotina</taxon>
        <taxon>Eurotiomycetes</taxon>
        <taxon>Eurotiomycetidae</taxon>
        <taxon>Eurotiales</taxon>
        <taxon>Aspergillaceae</taxon>
        <taxon>Aspergillus</taxon>
        <taxon>Aspergillus subgen. Circumdati</taxon>
    </lineage>
</organism>
<accession>A0A2V5J5Q4</accession>
<feature type="region of interest" description="Disordered" evidence="1">
    <location>
        <begin position="93"/>
        <end position="122"/>
    </location>
</feature>
<evidence type="ECO:0000313" key="3">
    <source>
        <dbReference type="Proteomes" id="UP000248817"/>
    </source>
</evidence>
<proteinExistence type="predicted"/>
<evidence type="ECO:0000313" key="2">
    <source>
        <dbReference type="EMBL" id="PYI29526.1"/>
    </source>
</evidence>
<protein>
    <submittedName>
        <fullName evidence="2">Uncharacterized protein</fullName>
    </submittedName>
</protein>
<dbReference type="EMBL" id="KZ825530">
    <property type="protein sequence ID" value="PYI29526.1"/>
    <property type="molecule type" value="Genomic_DNA"/>
</dbReference>
<reference evidence="2 3" key="1">
    <citation type="submission" date="2018-02" db="EMBL/GenBank/DDBJ databases">
        <title>The genomes of Aspergillus section Nigri reveals drivers in fungal speciation.</title>
        <authorList>
            <consortium name="DOE Joint Genome Institute"/>
            <person name="Vesth T.C."/>
            <person name="Nybo J."/>
            <person name="Theobald S."/>
            <person name="Brandl J."/>
            <person name="Frisvad J.C."/>
            <person name="Nielsen K.F."/>
            <person name="Lyhne E.K."/>
            <person name="Kogle M.E."/>
            <person name="Kuo A."/>
            <person name="Riley R."/>
            <person name="Clum A."/>
            <person name="Nolan M."/>
            <person name="Lipzen A."/>
            <person name="Salamov A."/>
            <person name="Henrissat B."/>
            <person name="Wiebenga A."/>
            <person name="De vries R.P."/>
            <person name="Grigoriev I.V."/>
            <person name="Mortensen U.H."/>
            <person name="Andersen M.R."/>
            <person name="Baker S.E."/>
        </authorList>
    </citation>
    <scope>NUCLEOTIDE SEQUENCE [LARGE SCALE GENOMIC DNA]</scope>
    <source>
        <strain evidence="2 3">CBS 114.80</strain>
    </source>
</reference>
<name>A0A2V5J5Q4_9EURO</name>
<dbReference type="AlphaFoldDB" id="A0A2V5J5Q4"/>
<feature type="compositionally biased region" description="Basic and acidic residues" evidence="1">
    <location>
        <begin position="107"/>
        <end position="122"/>
    </location>
</feature>
<keyword evidence="3" id="KW-1185">Reference proteome</keyword>
<evidence type="ECO:0000256" key="1">
    <source>
        <dbReference type="SAM" id="MobiDB-lite"/>
    </source>
</evidence>
<sequence length="187" mass="21703">MPQRVEPEIIQTTPHGEVMIYSLTIRGTYIVVIASRDPRLKTDNWAPGLEIVQERWRSKRAEYEEHQKYRDWPMGAMIRVGEHFRLYRETLTADGGTGPAQRGNYHGRNEFPEFRPDLDPDENIRPLMKWMRSLRPKDESAQEDDHPSDVEEGVRTLQQRVLELALGEREGVRCERCQCSGTHGSSS</sequence>